<feature type="transmembrane region" description="Helical" evidence="8">
    <location>
        <begin position="419"/>
        <end position="438"/>
    </location>
</feature>
<evidence type="ECO:0000256" key="4">
    <source>
        <dbReference type="ARBA" id="ARBA00022475"/>
    </source>
</evidence>
<reference evidence="9 10" key="1">
    <citation type="submission" date="2020-06" db="EMBL/GenBank/DDBJ databases">
        <title>Rhizobium sp.nov. isolated from the tomato plant.</title>
        <authorList>
            <person name="Thin K.K."/>
            <person name="Zhang X."/>
            <person name="He S."/>
        </authorList>
    </citation>
    <scope>NUCLEOTIDE SEQUENCE [LARGE SCALE GENOMIC DNA]</scope>
    <source>
        <strain evidence="9 10">DBTS2</strain>
    </source>
</reference>
<feature type="transmembrane region" description="Helical" evidence="8">
    <location>
        <begin position="222"/>
        <end position="243"/>
    </location>
</feature>
<feature type="transmembrane region" description="Helical" evidence="8">
    <location>
        <begin position="343"/>
        <end position="367"/>
    </location>
</feature>
<dbReference type="Gene3D" id="1.10.3470.10">
    <property type="entry name" value="ABC transporter involved in vitamin B12 uptake, BtuC"/>
    <property type="match status" value="2"/>
</dbReference>
<feature type="transmembrane region" description="Helical" evidence="8">
    <location>
        <begin position="48"/>
        <end position="76"/>
    </location>
</feature>
<feature type="transmembrane region" description="Helical" evidence="8">
    <location>
        <begin position="631"/>
        <end position="649"/>
    </location>
</feature>
<comment type="subcellular location">
    <subcellularLocation>
        <location evidence="1">Cell membrane</location>
        <topology evidence="1">Multi-pass membrane protein</topology>
    </subcellularLocation>
</comment>
<evidence type="ECO:0000256" key="8">
    <source>
        <dbReference type="SAM" id="Phobius"/>
    </source>
</evidence>
<feature type="transmembrane region" description="Helical" evidence="8">
    <location>
        <begin position="142"/>
        <end position="164"/>
    </location>
</feature>
<comment type="similarity">
    <text evidence="2">Belongs to the binding-protein-dependent transport system permease family. FecCD subfamily.</text>
</comment>
<organism evidence="9 10">
    <name type="scientific">Mycoplana rhizolycopersici</name>
    <dbReference type="NCBI Taxonomy" id="2746702"/>
    <lineage>
        <taxon>Bacteria</taxon>
        <taxon>Pseudomonadati</taxon>
        <taxon>Pseudomonadota</taxon>
        <taxon>Alphaproteobacteria</taxon>
        <taxon>Hyphomicrobiales</taxon>
        <taxon>Rhizobiaceae</taxon>
        <taxon>Mycoplana</taxon>
    </lineage>
</organism>
<proteinExistence type="inferred from homology"/>
<evidence type="ECO:0000256" key="2">
    <source>
        <dbReference type="ARBA" id="ARBA00007935"/>
    </source>
</evidence>
<dbReference type="Pfam" id="PF01032">
    <property type="entry name" value="FecCD"/>
    <property type="match status" value="2"/>
</dbReference>
<evidence type="ECO:0000256" key="7">
    <source>
        <dbReference type="ARBA" id="ARBA00023136"/>
    </source>
</evidence>
<dbReference type="NCBIfam" id="NF007866">
    <property type="entry name" value="PRK10577.1-2"/>
    <property type="match status" value="1"/>
</dbReference>
<feature type="transmembrane region" description="Helical" evidence="8">
    <location>
        <begin position="249"/>
        <end position="267"/>
    </location>
</feature>
<keyword evidence="3" id="KW-0813">Transport</keyword>
<dbReference type="SUPFAM" id="SSF81345">
    <property type="entry name" value="ABC transporter involved in vitamin B12 uptake, BtuC"/>
    <property type="match status" value="2"/>
</dbReference>
<dbReference type="PANTHER" id="PTHR30472">
    <property type="entry name" value="FERRIC ENTEROBACTIN TRANSPORT SYSTEM PERMEASE PROTEIN"/>
    <property type="match status" value="1"/>
</dbReference>
<dbReference type="EMBL" id="JABXYK010000010">
    <property type="protein sequence ID" value="NVP57012.1"/>
    <property type="molecule type" value="Genomic_DNA"/>
</dbReference>
<dbReference type="Proteomes" id="UP000659172">
    <property type="component" value="Unassembled WGS sequence"/>
</dbReference>
<protein>
    <submittedName>
        <fullName evidence="9">Fe(3+)-hydroxamate ABC transporter permease FhuB</fullName>
    </submittedName>
</protein>
<dbReference type="CDD" id="cd06550">
    <property type="entry name" value="TM_ABC_iron-siderophores_like"/>
    <property type="match status" value="2"/>
</dbReference>
<feature type="transmembrane region" description="Helical" evidence="8">
    <location>
        <begin position="192"/>
        <end position="210"/>
    </location>
</feature>
<keyword evidence="4" id="KW-1003">Cell membrane</keyword>
<dbReference type="PANTHER" id="PTHR30472:SF37">
    <property type="entry name" value="FE(3+) DICITRATE TRANSPORT SYSTEM PERMEASE PROTEIN FECD-RELATED"/>
    <property type="match status" value="1"/>
</dbReference>
<evidence type="ECO:0000256" key="5">
    <source>
        <dbReference type="ARBA" id="ARBA00022692"/>
    </source>
</evidence>
<evidence type="ECO:0000313" key="9">
    <source>
        <dbReference type="EMBL" id="NVP57012.1"/>
    </source>
</evidence>
<feature type="transmembrane region" description="Helical" evidence="8">
    <location>
        <begin position="520"/>
        <end position="542"/>
    </location>
</feature>
<feature type="transmembrane region" description="Helical" evidence="8">
    <location>
        <begin position="606"/>
        <end position="624"/>
    </location>
</feature>
<comment type="caution">
    <text evidence="9">The sequence shown here is derived from an EMBL/GenBank/DDBJ whole genome shotgun (WGS) entry which is preliminary data.</text>
</comment>
<keyword evidence="5 8" id="KW-0812">Transmembrane</keyword>
<sequence>MTAMARYAIVAVALFLALGLQLHNATALLPFAAWPAWPFDPAAMDTNQIILAYAVLPRGAVAILAGAALGLTGFLFQQVLRNPIADASTLGLSSGAQLFIVAATLFLPSAIDGSREMVALAGAATATAIVFFLGWRRNFEPVTMVVSGLLVGVTASAVAAALTLSQGEYLMSLVTWNGGSLSQQDWSTAERLAVELGIALVASFFLMRPLRLLALGDTAARSLGVGVTAIRLAVAAIGIFLAAGVSAKLGLIGFVGLAAPHLAKAVGIRNESPLMVASTAAGALLLWLCDGLVQFAAQAAAEQFPTGAVTALLGGPLLLWLLPKIRHAKRPAHAQLHLVRKSSPAAAATLVLIVGIALAASLLVGRSEGVWHWLSLTEFEQFLPMRWPRLLAACAAGGLLALAGAMLQRLTSNEMASPEVLGVSGGAGIGFAMALTFAASPTQWQMLAGAGAGAVTATLLVLAYAQRRHLEPDRLLLAGVATSSLGTAILGALLAIGDQRAWQILNWLGGTASTATESSAVLLAALAVATLAVALTFVRWLTLLPLGNAANVALGMPQRSARVLIVASAAVATAAASLLVGPLSFVGLMGPHLARQSGFVRTREHLLASFAIGAALMVLADFGARNLAFPYELPLGLFAALVGAPYLMWQIGWRR</sequence>
<feature type="transmembrane region" description="Helical" evidence="8">
    <location>
        <begin position="444"/>
        <end position="463"/>
    </location>
</feature>
<feature type="transmembrane region" description="Helical" evidence="8">
    <location>
        <begin position="88"/>
        <end position="111"/>
    </location>
</feature>
<feature type="transmembrane region" description="Helical" evidence="8">
    <location>
        <begin position="563"/>
        <end position="586"/>
    </location>
</feature>
<dbReference type="RefSeq" id="WP_176950972.1">
    <property type="nucleotide sequence ID" value="NZ_JABXYK010000010.1"/>
</dbReference>
<feature type="transmembrane region" description="Helical" evidence="8">
    <location>
        <begin position="303"/>
        <end position="322"/>
    </location>
</feature>
<accession>A0ABX2QGV7</accession>
<feature type="transmembrane region" description="Helical" evidence="8">
    <location>
        <begin position="475"/>
        <end position="497"/>
    </location>
</feature>
<keyword evidence="7 8" id="KW-0472">Membrane</keyword>
<dbReference type="InterPro" id="IPR000522">
    <property type="entry name" value="ABC_transptr_permease_BtuC"/>
</dbReference>
<name>A0ABX2QGV7_9HYPH</name>
<keyword evidence="6 8" id="KW-1133">Transmembrane helix</keyword>
<evidence type="ECO:0000313" key="10">
    <source>
        <dbReference type="Proteomes" id="UP000659172"/>
    </source>
</evidence>
<feature type="transmembrane region" description="Helical" evidence="8">
    <location>
        <begin position="117"/>
        <end position="135"/>
    </location>
</feature>
<dbReference type="InterPro" id="IPR037294">
    <property type="entry name" value="ABC_BtuC-like"/>
</dbReference>
<feature type="transmembrane region" description="Helical" evidence="8">
    <location>
        <begin position="274"/>
        <end position="297"/>
    </location>
</feature>
<evidence type="ECO:0000256" key="6">
    <source>
        <dbReference type="ARBA" id="ARBA00022989"/>
    </source>
</evidence>
<feature type="transmembrane region" description="Helical" evidence="8">
    <location>
        <begin position="387"/>
        <end position="407"/>
    </location>
</feature>
<evidence type="ECO:0000256" key="3">
    <source>
        <dbReference type="ARBA" id="ARBA00022448"/>
    </source>
</evidence>
<evidence type="ECO:0000256" key="1">
    <source>
        <dbReference type="ARBA" id="ARBA00004651"/>
    </source>
</evidence>
<keyword evidence="10" id="KW-1185">Reference proteome</keyword>
<gene>
    <name evidence="9" type="primary">fhuB</name>
    <name evidence="9" type="ORF">HV823_17285</name>
</gene>